<dbReference type="InterPro" id="IPR035979">
    <property type="entry name" value="RBD_domain_sf"/>
</dbReference>
<evidence type="ECO:0000256" key="2">
    <source>
        <dbReference type="SAM" id="MobiDB-lite"/>
    </source>
</evidence>
<dbReference type="PROSITE" id="PS50102">
    <property type="entry name" value="RRM"/>
    <property type="match status" value="1"/>
</dbReference>
<keyword evidence="5" id="KW-1185">Reference proteome</keyword>
<sequence length="437" mass="50615">MGHWRSNEDEVQKISTSIFVTNFPNQFYAKDLWKLCNQYGNVVDAFIPYRRSKSGKRFGFVRFIKVFDVDLLVNNLCTIWVDRFKLHANKARFHRSPQNNTNPHYTNKGEKEFVPNVVNKDSGLSGCSNSYIHAVKRGTQPQIVVEENKPALVLDETCLNQEDLSTSLMGKVKEFCSLTNLKVVLDNEGFDNFKLKYMGGYWVMIVFDTEASKEKFKANVGIGSWFSQLHQASTSFHIDERVTWVDIEGIPLKVWTKNTFNRIASKCGDIVHVDDQDGTCFHSKRICIKTKLVENIFESFKIISNGKVFWVRAKEVSGWIPDFVDDEEEENDSDGETREDDLHDEKDLHDANAEKQEDVDVEGENDVDAEEVSETIFEKGLSQAQKKDDFIGQNDTHSEDPFNIYNLLNKKTRQHQWRLMLKRYHEISSRIHSHGYR</sequence>
<dbReference type="EMBL" id="PKPP01002483">
    <property type="protein sequence ID" value="PWA74968.1"/>
    <property type="molecule type" value="Genomic_DNA"/>
</dbReference>
<feature type="compositionally biased region" description="Acidic residues" evidence="2">
    <location>
        <begin position="323"/>
        <end position="339"/>
    </location>
</feature>
<dbReference type="InterPro" id="IPR000504">
    <property type="entry name" value="RRM_dom"/>
</dbReference>
<dbReference type="AlphaFoldDB" id="A0A2U1NNC3"/>
<dbReference type="GO" id="GO:0003723">
    <property type="term" value="F:RNA binding"/>
    <property type="evidence" value="ECO:0007669"/>
    <property type="project" value="UniProtKB-UniRule"/>
</dbReference>
<organism evidence="4 5">
    <name type="scientific">Artemisia annua</name>
    <name type="common">Sweet wormwood</name>
    <dbReference type="NCBI Taxonomy" id="35608"/>
    <lineage>
        <taxon>Eukaryota</taxon>
        <taxon>Viridiplantae</taxon>
        <taxon>Streptophyta</taxon>
        <taxon>Embryophyta</taxon>
        <taxon>Tracheophyta</taxon>
        <taxon>Spermatophyta</taxon>
        <taxon>Magnoliopsida</taxon>
        <taxon>eudicotyledons</taxon>
        <taxon>Gunneridae</taxon>
        <taxon>Pentapetalae</taxon>
        <taxon>asterids</taxon>
        <taxon>campanulids</taxon>
        <taxon>Asterales</taxon>
        <taxon>Asteraceae</taxon>
        <taxon>Asteroideae</taxon>
        <taxon>Anthemideae</taxon>
        <taxon>Artemisiinae</taxon>
        <taxon>Artemisia</taxon>
    </lineage>
</organism>
<reference evidence="4 5" key="1">
    <citation type="journal article" date="2018" name="Mol. Plant">
        <title>The genome of Artemisia annua provides insight into the evolution of Asteraceae family and artemisinin biosynthesis.</title>
        <authorList>
            <person name="Shen Q."/>
            <person name="Zhang L."/>
            <person name="Liao Z."/>
            <person name="Wang S."/>
            <person name="Yan T."/>
            <person name="Shi P."/>
            <person name="Liu M."/>
            <person name="Fu X."/>
            <person name="Pan Q."/>
            <person name="Wang Y."/>
            <person name="Lv Z."/>
            <person name="Lu X."/>
            <person name="Zhang F."/>
            <person name="Jiang W."/>
            <person name="Ma Y."/>
            <person name="Chen M."/>
            <person name="Hao X."/>
            <person name="Li L."/>
            <person name="Tang Y."/>
            <person name="Lv G."/>
            <person name="Zhou Y."/>
            <person name="Sun X."/>
            <person name="Brodelius P.E."/>
            <person name="Rose J.K.C."/>
            <person name="Tang K."/>
        </authorList>
    </citation>
    <scope>NUCLEOTIDE SEQUENCE [LARGE SCALE GENOMIC DNA]</scope>
    <source>
        <strain evidence="5">cv. Huhao1</strain>
        <tissue evidence="4">Leaf</tissue>
    </source>
</reference>
<feature type="compositionally biased region" description="Basic and acidic residues" evidence="2">
    <location>
        <begin position="340"/>
        <end position="358"/>
    </location>
</feature>
<keyword evidence="1" id="KW-0694">RNA-binding</keyword>
<name>A0A2U1NNC3_ARTAN</name>
<evidence type="ECO:0000256" key="1">
    <source>
        <dbReference type="PROSITE-ProRule" id="PRU00176"/>
    </source>
</evidence>
<feature type="region of interest" description="Disordered" evidence="2">
    <location>
        <begin position="323"/>
        <end position="367"/>
    </location>
</feature>
<dbReference type="InterPro" id="IPR012677">
    <property type="entry name" value="Nucleotide-bd_a/b_plait_sf"/>
</dbReference>
<feature type="domain" description="RRM" evidence="3">
    <location>
        <begin position="16"/>
        <end position="98"/>
    </location>
</feature>
<evidence type="ECO:0000313" key="4">
    <source>
        <dbReference type="EMBL" id="PWA74968.1"/>
    </source>
</evidence>
<dbReference type="Gene3D" id="3.30.70.330">
    <property type="match status" value="1"/>
</dbReference>
<protein>
    <recommendedName>
        <fullName evidence="3">RRM domain-containing protein</fullName>
    </recommendedName>
</protein>
<dbReference type="SUPFAM" id="SSF54928">
    <property type="entry name" value="RNA-binding domain, RBD"/>
    <property type="match status" value="1"/>
</dbReference>
<dbReference type="SMART" id="SM00360">
    <property type="entry name" value="RRM"/>
    <property type="match status" value="1"/>
</dbReference>
<dbReference type="PANTHER" id="PTHR34427">
    <property type="entry name" value="DUF4283 DOMAIN PROTEIN"/>
    <property type="match status" value="1"/>
</dbReference>
<accession>A0A2U1NNC3</accession>
<dbReference type="Proteomes" id="UP000245207">
    <property type="component" value="Unassembled WGS sequence"/>
</dbReference>
<dbReference type="CDD" id="cd00590">
    <property type="entry name" value="RRM_SF"/>
    <property type="match status" value="1"/>
</dbReference>
<dbReference type="OrthoDB" id="1744977at2759"/>
<evidence type="ECO:0000259" key="3">
    <source>
        <dbReference type="PROSITE" id="PS50102"/>
    </source>
</evidence>
<dbReference type="PANTHER" id="PTHR34427:SF5">
    <property type="entry name" value="DUF4283 DOMAIN-CONTAINING PROTEIN"/>
    <property type="match status" value="1"/>
</dbReference>
<proteinExistence type="predicted"/>
<evidence type="ECO:0000313" key="5">
    <source>
        <dbReference type="Proteomes" id="UP000245207"/>
    </source>
</evidence>
<dbReference type="Pfam" id="PF00076">
    <property type="entry name" value="RRM_1"/>
    <property type="match status" value="1"/>
</dbReference>
<comment type="caution">
    <text evidence="4">The sequence shown here is derived from an EMBL/GenBank/DDBJ whole genome shotgun (WGS) entry which is preliminary data.</text>
</comment>
<gene>
    <name evidence="4" type="ORF">CTI12_AA244290</name>
</gene>